<sequence>MSNIEIKNAEGQAVRTAELDSRVFGIEPNIPVMHLVVKNYLSSLRQGTHDTKGRSEVSGGGKKPWRQKGTGRARQGSIRATQWVGGGVPFGPTPRTHNKRTNNKEAKLAMRSALSAKLADGELLVVDEMAFDKPCTRQAKALLAALGVADKRVTVVLPNDAVEAFLSFRNLPKVRVIGVREANTHNLVDNAALVMPEAVVTTLEEALV</sequence>
<dbReference type="Proteomes" id="UP000310263">
    <property type="component" value="Unassembled WGS sequence"/>
</dbReference>
<name>A0A4V3RRG0_9ACTN</name>
<dbReference type="EMBL" id="SRYE01000002">
    <property type="protein sequence ID" value="TGY62650.1"/>
    <property type="molecule type" value="Genomic_DNA"/>
</dbReference>
<keyword evidence="5" id="KW-0694">RNA-binding</keyword>
<dbReference type="HAMAP" id="MF_01328_B">
    <property type="entry name" value="Ribosomal_uL4_B"/>
    <property type="match status" value="1"/>
</dbReference>
<feature type="region of interest" description="Disordered" evidence="6">
    <location>
        <begin position="46"/>
        <end position="76"/>
    </location>
</feature>
<keyword evidence="8" id="KW-1185">Reference proteome</keyword>
<comment type="caution">
    <text evidence="7">The sequence shown here is derived from an EMBL/GenBank/DDBJ whole genome shotgun (WGS) entry which is preliminary data.</text>
</comment>
<gene>
    <name evidence="5 7" type="primary">rplD</name>
    <name evidence="7" type="ORF">E5334_04410</name>
</gene>
<evidence type="ECO:0000313" key="7">
    <source>
        <dbReference type="EMBL" id="TGY62650.1"/>
    </source>
</evidence>
<dbReference type="AlphaFoldDB" id="A0A4V3RRG0"/>
<comment type="subunit">
    <text evidence="5">Part of the 50S ribosomal subunit.</text>
</comment>
<dbReference type="InterPro" id="IPR002136">
    <property type="entry name" value="Ribosomal_uL4"/>
</dbReference>
<evidence type="ECO:0000256" key="1">
    <source>
        <dbReference type="ARBA" id="ARBA00010528"/>
    </source>
</evidence>
<dbReference type="PANTHER" id="PTHR10746:SF6">
    <property type="entry name" value="LARGE RIBOSOMAL SUBUNIT PROTEIN UL4M"/>
    <property type="match status" value="1"/>
</dbReference>
<keyword evidence="2 5" id="KW-0689">Ribosomal protein</keyword>
<dbReference type="InterPro" id="IPR013005">
    <property type="entry name" value="Ribosomal_uL4-like"/>
</dbReference>
<comment type="similarity">
    <text evidence="1 5">Belongs to the universal ribosomal protein uL4 family.</text>
</comment>
<evidence type="ECO:0000256" key="6">
    <source>
        <dbReference type="SAM" id="MobiDB-lite"/>
    </source>
</evidence>
<reference evidence="7 8" key="1">
    <citation type="submission" date="2019-04" db="EMBL/GenBank/DDBJ databases">
        <title>Microbes associate with the intestines of laboratory mice.</title>
        <authorList>
            <person name="Navarre W."/>
            <person name="Wong E."/>
            <person name="Huang K."/>
            <person name="Tropini C."/>
            <person name="Ng K."/>
            <person name="Yu B."/>
        </authorList>
    </citation>
    <scope>NUCLEOTIDE SEQUENCE [LARGE SCALE GENOMIC DNA]</scope>
    <source>
        <strain evidence="7 8">NM07_P-09</strain>
    </source>
</reference>
<protein>
    <recommendedName>
        <fullName evidence="4 5">Large ribosomal subunit protein uL4</fullName>
    </recommendedName>
</protein>
<dbReference type="GO" id="GO:0006412">
    <property type="term" value="P:translation"/>
    <property type="evidence" value="ECO:0007669"/>
    <property type="project" value="UniProtKB-UniRule"/>
</dbReference>
<dbReference type="SUPFAM" id="SSF52166">
    <property type="entry name" value="Ribosomal protein L4"/>
    <property type="match status" value="1"/>
</dbReference>
<evidence type="ECO:0000256" key="5">
    <source>
        <dbReference type="HAMAP-Rule" id="MF_01328"/>
    </source>
</evidence>
<comment type="function">
    <text evidence="5">One of the primary rRNA binding proteins, this protein initially binds near the 5'-end of the 23S rRNA. It is important during the early stages of 50S assembly. It makes multiple contacts with different domains of the 23S rRNA in the assembled 50S subunit and ribosome.</text>
</comment>
<proteinExistence type="inferred from homology"/>
<keyword evidence="5" id="KW-0699">rRNA-binding</keyword>
<evidence type="ECO:0000256" key="2">
    <source>
        <dbReference type="ARBA" id="ARBA00022980"/>
    </source>
</evidence>
<comment type="function">
    <text evidence="5">Forms part of the polypeptide exit tunnel.</text>
</comment>
<evidence type="ECO:0000313" key="8">
    <source>
        <dbReference type="Proteomes" id="UP000310263"/>
    </source>
</evidence>
<dbReference type="OrthoDB" id="9803201at2"/>
<dbReference type="Gene3D" id="3.40.1370.10">
    <property type="match status" value="1"/>
</dbReference>
<keyword evidence="3 5" id="KW-0687">Ribonucleoprotein</keyword>
<dbReference type="GO" id="GO:0019843">
    <property type="term" value="F:rRNA binding"/>
    <property type="evidence" value="ECO:0007669"/>
    <property type="project" value="UniProtKB-UniRule"/>
</dbReference>
<dbReference type="Pfam" id="PF00573">
    <property type="entry name" value="Ribosomal_L4"/>
    <property type="match status" value="1"/>
</dbReference>
<dbReference type="InterPro" id="IPR023574">
    <property type="entry name" value="Ribosomal_uL4_dom_sf"/>
</dbReference>
<organism evidence="7 8">
    <name type="scientific">Muricaecibacterium torontonense</name>
    <dbReference type="NCBI Taxonomy" id="3032871"/>
    <lineage>
        <taxon>Bacteria</taxon>
        <taxon>Bacillati</taxon>
        <taxon>Actinomycetota</taxon>
        <taxon>Coriobacteriia</taxon>
        <taxon>Coriobacteriales</taxon>
        <taxon>Atopobiaceae</taxon>
        <taxon>Muricaecibacterium</taxon>
    </lineage>
</organism>
<evidence type="ECO:0000256" key="4">
    <source>
        <dbReference type="ARBA" id="ARBA00035244"/>
    </source>
</evidence>
<dbReference type="NCBIfam" id="TIGR03953">
    <property type="entry name" value="rplD_bact"/>
    <property type="match status" value="1"/>
</dbReference>
<dbReference type="PANTHER" id="PTHR10746">
    <property type="entry name" value="50S RIBOSOMAL PROTEIN L4"/>
    <property type="match status" value="1"/>
</dbReference>
<accession>A0A4V3RRG0</accession>
<dbReference type="GO" id="GO:0003735">
    <property type="term" value="F:structural constituent of ribosome"/>
    <property type="evidence" value="ECO:0007669"/>
    <property type="project" value="InterPro"/>
</dbReference>
<dbReference type="GO" id="GO:0005840">
    <property type="term" value="C:ribosome"/>
    <property type="evidence" value="ECO:0007669"/>
    <property type="project" value="UniProtKB-KW"/>
</dbReference>
<dbReference type="GO" id="GO:1990904">
    <property type="term" value="C:ribonucleoprotein complex"/>
    <property type="evidence" value="ECO:0007669"/>
    <property type="project" value="UniProtKB-KW"/>
</dbReference>
<evidence type="ECO:0000256" key="3">
    <source>
        <dbReference type="ARBA" id="ARBA00023274"/>
    </source>
</evidence>
<dbReference type="RefSeq" id="WP_136012380.1">
    <property type="nucleotide sequence ID" value="NZ_SRYE01000002.1"/>
</dbReference>